<organism evidence="9 10">
    <name type="scientific">Pocillopora meandrina</name>
    <dbReference type="NCBI Taxonomy" id="46732"/>
    <lineage>
        <taxon>Eukaryota</taxon>
        <taxon>Metazoa</taxon>
        <taxon>Cnidaria</taxon>
        <taxon>Anthozoa</taxon>
        <taxon>Hexacorallia</taxon>
        <taxon>Scleractinia</taxon>
        <taxon>Astrocoeniina</taxon>
        <taxon>Pocilloporidae</taxon>
        <taxon>Pocillopora</taxon>
    </lineage>
</organism>
<keyword evidence="6" id="KW-0472">Membrane</keyword>
<dbReference type="InterPro" id="IPR050352">
    <property type="entry name" value="ABCG_transporters"/>
</dbReference>
<evidence type="ECO:0000256" key="7">
    <source>
        <dbReference type="SAM" id="MobiDB-lite"/>
    </source>
</evidence>
<keyword evidence="3" id="KW-0813">Transport</keyword>
<feature type="region of interest" description="Disordered" evidence="7">
    <location>
        <begin position="1"/>
        <end position="55"/>
    </location>
</feature>
<evidence type="ECO:0000256" key="6">
    <source>
        <dbReference type="ARBA" id="ARBA00023136"/>
    </source>
</evidence>
<evidence type="ECO:0000256" key="3">
    <source>
        <dbReference type="ARBA" id="ARBA00022448"/>
    </source>
</evidence>
<dbReference type="PANTHER" id="PTHR48041:SF139">
    <property type="entry name" value="PROTEIN SCARLET"/>
    <property type="match status" value="1"/>
</dbReference>
<dbReference type="GO" id="GO:0005886">
    <property type="term" value="C:plasma membrane"/>
    <property type="evidence" value="ECO:0007669"/>
    <property type="project" value="TreeGrafter"/>
</dbReference>
<comment type="caution">
    <text evidence="9">The sequence shown here is derived from an EMBL/GenBank/DDBJ whole genome shotgun (WGS) entry which is preliminary data.</text>
</comment>
<feature type="domain" description="ABC transporter" evidence="8">
    <location>
        <begin position="100"/>
        <end position="236"/>
    </location>
</feature>
<reference evidence="9 10" key="1">
    <citation type="submission" date="2022-05" db="EMBL/GenBank/DDBJ databases">
        <authorList>
            <consortium name="Genoscope - CEA"/>
            <person name="William W."/>
        </authorList>
    </citation>
    <scope>NUCLEOTIDE SEQUENCE [LARGE SCALE GENOMIC DNA]</scope>
</reference>
<dbReference type="InterPro" id="IPR003439">
    <property type="entry name" value="ABC_transporter-like_ATP-bd"/>
</dbReference>
<dbReference type="EMBL" id="CALNXJ010000154">
    <property type="protein sequence ID" value="CAH3167366.1"/>
    <property type="molecule type" value="Genomic_DNA"/>
</dbReference>
<dbReference type="PANTHER" id="PTHR48041">
    <property type="entry name" value="ABC TRANSPORTER G FAMILY MEMBER 28"/>
    <property type="match status" value="1"/>
</dbReference>
<evidence type="ECO:0000256" key="5">
    <source>
        <dbReference type="ARBA" id="ARBA00022989"/>
    </source>
</evidence>
<evidence type="ECO:0000313" key="10">
    <source>
        <dbReference type="Proteomes" id="UP001159428"/>
    </source>
</evidence>
<comment type="subcellular location">
    <subcellularLocation>
        <location evidence="1">Membrane</location>
        <topology evidence="1">Multi-pass membrane protein</topology>
    </subcellularLocation>
</comment>
<comment type="similarity">
    <text evidence="2">Belongs to the ABC transporter superfamily. ABCG family. Eye pigment precursor importer (TC 3.A.1.204) subfamily.</text>
</comment>
<proteinExistence type="inferred from homology"/>
<keyword evidence="4" id="KW-0812">Transmembrane</keyword>
<evidence type="ECO:0000259" key="8">
    <source>
        <dbReference type="Pfam" id="PF00005"/>
    </source>
</evidence>
<keyword evidence="5" id="KW-1133">Transmembrane helix</keyword>
<evidence type="ECO:0000256" key="4">
    <source>
        <dbReference type="ARBA" id="ARBA00022692"/>
    </source>
</evidence>
<accession>A0AAU9Y2U6</accession>
<dbReference type="Proteomes" id="UP001159428">
    <property type="component" value="Unassembled WGS sequence"/>
</dbReference>
<dbReference type="SUPFAM" id="SSF52540">
    <property type="entry name" value="P-loop containing nucleoside triphosphate hydrolases"/>
    <property type="match status" value="1"/>
</dbReference>
<dbReference type="GO" id="GO:0016887">
    <property type="term" value="F:ATP hydrolysis activity"/>
    <property type="evidence" value="ECO:0007669"/>
    <property type="project" value="InterPro"/>
</dbReference>
<gene>
    <name evidence="9" type="ORF">PMEA_00007041</name>
</gene>
<name>A0AAU9Y2U6_9CNID</name>
<keyword evidence="10" id="KW-1185">Reference proteome</keyword>
<evidence type="ECO:0000256" key="1">
    <source>
        <dbReference type="ARBA" id="ARBA00004141"/>
    </source>
</evidence>
<dbReference type="AlphaFoldDB" id="A0AAU9Y2U6"/>
<dbReference type="Gene3D" id="3.40.50.300">
    <property type="entry name" value="P-loop containing nucleotide triphosphate hydrolases"/>
    <property type="match status" value="1"/>
</dbReference>
<dbReference type="Pfam" id="PF00005">
    <property type="entry name" value="ABC_tran"/>
    <property type="match status" value="1"/>
</dbReference>
<protein>
    <recommendedName>
        <fullName evidence="8">ABC transporter domain-containing protein</fullName>
    </recommendedName>
</protein>
<dbReference type="GO" id="GO:0005524">
    <property type="term" value="F:ATP binding"/>
    <property type="evidence" value="ECO:0007669"/>
    <property type="project" value="InterPro"/>
</dbReference>
<evidence type="ECO:0000313" key="9">
    <source>
        <dbReference type="EMBL" id="CAH3167366.1"/>
    </source>
</evidence>
<evidence type="ECO:0000256" key="2">
    <source>
        <dbReference type="ARBA" id="ARBA00005814"/>
    </source>
</evidence>
<dbReference type="GO" id="GO:0042626">
    <property type="term" value="F:ATPase-coupled transmembrane transporter activity"/>
    <property type="evidence" value="ECO:0007669"/>
    <property type="project" value="TreeGrafter"/>
</dbReference>
<sequence>MDNGRSRSLLHDRKSSKSRGYSTFDPGGSIDRGILASEDLERSSKRNNPRATTIEEERESLSISWENIDVFVEQPGPSFLKRLCFGTGDNERPTTKQILFNVSGNVEAGTLLAVMGSSGAGKSTLMNVLAHRNIGQMEVRGTVEVNDRPIGAEINTKSAYIQQEDIFIGSLTVREHLTFQAFLRMEKYIPKEQRIERVEEVILQLGLSKCADTYIGIPGRLRGISGGEKKKTVIRLGDYNRPSIAVC</sequence>
<dbReference type="InterPro" id="IPR027417">
    <property type="entry name" value="P-loop_NTPase"/>
</dbReference>